<dbReference type="EMBL" id="AJIL01000037">
    <property type="protein sequence ID" value="KNF00459.1"/>
    <property type="molecule type" value="Genomic_DNA"/>
</dbReference>
<sequence>MNMIARFAPHHFTTSSHGNLLPNGPLPRCSTQQIVLLFPCAPRIAGTHSTPSDGGLLSQLIKPFQLLGTSMKIVRDISEWKRYHIKSSDKPTVSTAQLFTSMTTNTRYKHRVTENHNCYHVTRKDTMRSKPEMEESIGNVKDR</sequence>
<evidence type="ECO:0000313" key="1">
    <source>
        <dbReference type="EMBL" id="KNF00459.1"/>
    </source>
</evidence>
<keyword evidence="2" id="KW-1185">Reference proteome</keyword>
<name>A0A0L0VMH2_9BASI</name>
<evidence type="ECO:0000313" key="2">
    <source>
        <dbReference type="Proteomes" id="UP000054564"/>
    </source>
</evidence>
<organism evidence="1 2">
    <name type="scientific">Puccinia striiformis f. sp. tritici PST-78</name>
    <dbReference type="NCBI Taxonomy" id="1165861"/>
    <lineage>
        <taxon>Eukaryota</taxon>
        <taxon>Fungi</taxon>
        <taxon>Dikarya</taxon>
        <taxon>Basidiomycota</taxon>
        <taxon>Pucciniomycotina</taxon>
        <taxon>Pucciniomycetes</taxon>
        <taxon>Pucciniales</taxon>
        <taxon>Pucciniaceae</taxon>
        <taxon>Puccinia</taxon>
    </lineage>
</organism>
<dbReference type="Proteomes" id="UP000054564">
    <property type="component" value="Unassembled WGS sequence"/>
</dbReference>
<accession>A0A0L0VMH2</accession>
<reference evidence="2" key="1">
    <citation type="submission" date="2014-03" db="EMBL/GenBank/DDBJ databases">
        <title>The Genome Sequence of Puccinia striiformis f. sp. tritici PST-78.</title>
        <authorList>
            <consortium name="The Broad Institute Genome Sequencing Platform"/>
            <person name="Cuomo C."/>
            <person name="Hulbert S."/>
            <person name="Chen X."/>
            <person name="Walker B."/>
            <person name="Young S.K."/>
            <person name="Zeng Q."/>
            <person name="Gargeya S."/>
            <person name="Fitzgerald M."/>
            <person name="Haas B."/>
            <person name="Abouelleil A."/>
            <person name="Alvarado L."/>
            <person name="Arachchi H.M."/>
            <person name="Berlin A.M."/>
            <person name="Chapman S.B."/>
            <person name="Goldberg J."/>
            <person name="Griggs A."/>
            <person name="Gujja S."/>
            <person name="Hansen M."/>
            <person name="Howarth C."/>
            <person name="Imamovic A."/>
            <person name="Larimer J."/>
            <person name="McCowan C."/>
            <person name="Montmayeur A."/>
            <person name="Murphy C."/>
            <person name="Neiman D."/>
            <person name="Pearson M."/>
            <person name="Priest M."/>
            <person name="Roberts A."/>
            <person name="Saif S."/>
            <person name="Shea T."/>
            <person name="Sisk P."/>
            <person name="Sykes S."/>
            <person name="Wortman J."/>
            <person name="Nusbaum C."/>
            <person name="Birren B."/>
        </authorList>
    </citation>
    <scope>NUCLEOTIDE SEQUENCE [LARGE SCALE GENOMIC DNA]</scope>
    <source>
        <strain evidence="2">race PST-78</strain>
    </source>
</reference>
<gene>
    <name evidence="1" type="ORF">PSTG_06390</name>
</gene>
<comment type="caution">
    <text evidence="1">The sequence shown here is derived from an EMBL/GenBank/DDBJ whole genome shotgun (WGS) entry which is preliminary data.</text>
</comment>
<protein>
    <submittedName>
        <fullName evidence="1">Uncharacterized protein</fullName>
    </submittedName>
</protein>
<proteinExistence type="predicted"/>
<dbReference type="AlphaFoldDB" id="A0A0L0VMH2"/>